<keyword evidence="6 7" id="KW-0472">Membrane</keyword>
<feature type="transmembrane region" description="Helical" evidence="7">
    <location>
        <begin position="12"/>
        <end position="37"/>
    </location>
</feature>
<keyword evidence="2" id="KW-1003">Cell membrane</keyword>
<sequence>MSNIDIGFTCLGLLLVLLALRVPIGISMIVVSFGGLWSLTSWKVAWGAIGVVPFDFTANWVLSSIPMFLLMGFIAYHAELTKGLFEAARVWLARLPGGLAISAVFGSAIFAAICGSSVACSAAMGRIAVPEMLKSNYSAELSTGTVAIAGTVGALIPPSILLILYGVIAQQPVPQLFMAGFTVGIVSVAGYVLVILLRVWTNPSVAPKVRRDVTAAERRAALWDTWPILLVMAGIFIGLFGGIFTATEAGGVGAFMATVVGLMKRTLTWKRFRAAALECLLTTSALIIIGLGASLFTRLLAISGIGSVISDAILGVSESQLVILLMIVVVYLVLGCFLEPIGAILLTLPIVLPVIKAGGHDMIWFGLLLVKLLEIGMVTPPVGMNVFVIKGIVGDRVKLAEIFKGVMWFLVMDLVVVGLMIAFPHVVLWLPKVVFG</sequence>
<evidence type="ECO:0000256" key="2">
    <source>
        <dbReference type="ARBA" id="ARBA00022475"/>
    </source>
</evidence>
<evidence type="ECO:0000256" key="1">
    <source>
        <dbReference type="ARBA" id="ARBA00004429"/>
    </source>
</evidence>
<feature type="transmembrane region" description="Helical" evidence="7">
    <location>
        <begin position="274"/>
        <end position="293"/>
    </location>
</feature>
<feature type="transmembrane region" description="Helical" evidence="7">
    <location>
        <begin position="57"/>
        <end position="78"/>
    </location>
</feature>
<evidence type="ECO:0000256" key="6">
    <source>
        <dbReference type="ARBA" id="ARBA00023136"/>
    </source>
</evidence>
<dbReference type="EMBL" id="JAVKPH010000001">
    <property type="protein sequence ID" value="MDR5651222.1"/>
    <property type="molecule type" value="Genomic_DNA"/>
</dbReference>
<evidence type="ECO:0000256" key="4">
    <source>
        <dbReference type="ARBA" id="ARBA00022692"/>
    </source>
</evidence>
<name>A0ABU1F2Z0_9RHOB</name>
<feature type="transmembrane region" description="Helical" evidence="7">
    <location>
        <begin position="363"/>
        <end position="388"/>
    </location>
</feature>
<keyword evidence="10" id="KW-1185">Reference proteome</keyword>
<accession>A0ABU1F2Z0</accession>
<evidence type="ECO:0000259" key="8">
    <source>
        <dbReference type="Pfam" id="PF06808"/>
    </source>
</evidence>
<keyword evidence="3 7" id="KW-0997">Cell inner membrane</keyword>
<evidence type="ECO:0000313" key="10">
    <source>
        <dbReference type="Proteomes" id="UP001247754"/>
    </source>
</evidence>
<keyword evidence="4 7" id="KW-0812">Transmembrane</keyword>
<dbReference type="InterPro" id="IPR004681">
    <property type="entry name" value="TRAP_DctM"/>
</dbReference>
<protein>
    <recommendedName>
        <fullName evidence="7">TRAP transporter large permease protein</fullName>
    </recommendedName>
</protein>
<feature type="transmembrane region" description="Helical" evidence="7">
    <location>
        <begin position="144"/>
        <end position="164"/>
    </location>
</feature>
<feature type="domain" description="TRAP C4-dicarboxylate transport system permease DctM subunit" evidence="8">
    <location>
        <begin position="11"/>
        <end position="425"/>
    </location>
</feature>
<comment type="caution">
    <text evidence="7">Lacks conserved residue(s) required for the propagation of feature annotation.</text>
</comment>
<gene>
    <name evidence="9" type="ORF">RGD00_01270</name>
</gene>
<feature type="transmembrane region" description="Helical" evidence="7">
    <location>
        <begin position="99"/>
        <end position="124"/>
    </location>
</feature>
<feature type="transmembrane region" description="Helical" evidence="7">
    <location>
        <begin position="323"/>
        <end position="351"/>
    </location>
</feature>
<dbReference type="PIRSF" id="PIRSF006066">
    <property type="entry name" value="HI0050"/>
    <property type="match status" value="1"/>
</dbReference>
<reference evidence="9 10" key="1">
    <citation type="submission" date="2023-09" db="EMBL/GenBank/DDBJ databases">
        <title>Xinfangfangia sedmenti sp. nov., isolated the sedment.</title>
        <authorList>
            <person name="Xu L."/>
        </authorList>
    </citation>
    <scope>NUCLEOTIDE SEQUENCE [LARGE SCALE GENOMIC DNA]</scope>
    <source>
        <strain evidence="9 10">LG-4</strain>
    </source>
</reference>
<keyword evidence="5 7" id="KW-1133">Transmembrane helix</keyword>
<feature type="transmembrane region" description="Helical" evidence="7">
    <location>
        <begin position="176"/>
        <end position="200"/>
    </location>
</feature>
<dbReference type="NCBIfam" id="TIGR00786">
    <property type="entry name" value="dctM"/>
    <property type="match status" value="1"/>
</dbReference>
<dbReference type="RefSeq" id="WP_310455300.1">
    <property type="nucleotide sequence ID" value="NZ_JAVKPH010000001.1"/>
</dbReference>
<dbReference type="InterPro" id="IPR010656">
    <property type="entry name" value="DctM"/>
</dbReference>
<comment type="subunit">
    <text evidence="7">The complex comprises the extracytoplasmic solute receptor protein and the two transmembrane proteins.</text>
</comment>
<dbReference type="PANTHER" id="PTHR33362">
    <property type="entry name" value="SIALIC ACID TRAP TRANSPORTER PERMEASE PROTEIN SIAT-RELATED"/>
    <property type="match status" value="1"/>
</dbReference>
<comment type="caution">
    <text evidence="9">The sequence shown here is derived from an EMBL/GenBank/DDBJ whole genome shotgun (WGS) entry which is preliminary data.</text>
</comment>
<comment type="subcellular location">
    <subcellularLocation>
        <location evidence="1 7">Cell inner membrane</location>
        <topology evidence="1 7">Multi-pass membrane protein</topology>
    </subcellularLocation>
</comment>
<proteinExistence type="inferred from homology"/>
<evidence type="ECO:0000256" key="7">
    <source>
        <dbReference type="RuleBase" id="RU369079"/>
    </source>
</evidence>
<organism evidence="9 10">
    <name type="scientific">Ruixingdingia sedimenti</name>
    <dbReference type="NCBI Taxonomy" id="3073604"/>
    <lineage>
        <taxon>Bacteria</taxon>
        <taxon>Pseudomonadati</taxon>
        <taxon>Pseudomonadota</taxon>
        <taxon>Alphaproteobacteria</taxon>
        <taxon>Rhodobacterales</taxon>
        <taxon>Paracoccaceae</taxon>
        <taxon>Ruixingdingia</taxon>
    </lineage>
</organism>
<evidence type="ECO:0000313" key="9">
    <source>
        <dbReference type="EMBL" id="MDR5651222.1"/>
    </source>
</evidence>
<keyword evidence="7" id="KW-0813">Transport</keyword>
<dbReference type="Pfam" id="PF06808">
    <property type="entry name" value="DctM"/>
    <property type="match status" value="1"/>
</dbReference>
<evidence type="ECO:0000256" key="5">
    <source>
        <dbReference type="ARBA" id="ARBA00022989"/>
    </source>
</evidence>
<comment type="similarity">
    <text evidence="7">Belongs to the TRAP transporter large permease family.</text>
</comment>
<evidence type="ECO:0000256" key="3">
    <source>
        <dbReference type="ARBA" id="ARBA00022519"/>
    </source>
</evidence>
<dbReference type="Proteomes" id="UP001247754">
    <property type="component" value="Unassembled WGS sequence"/>
</dbReference>
<feature type="transmembrane region" description="Helical" evidence="7">
    <location>
        <begin position="229"/>
        <end position="262"/>
    </location>
</feature>
<comment type="function">
    <text evidence="7">Part of the tripartite ATP-independent periplasmic (TRAP) transport system.</text>
</comment>
<dbReference type="PANTHER" id="PTHR33362:SF5">
    <property type="entry name" value="C4-DICARBOXYLATE TRAP TRANSPORTER LARGE PERMEASE PROTEIN DCTM"/>
    <property type="match status" value="1"/>
</dbReference>
<feature type="transmembrane region" description="Helical" evidence="7">
    <location>
        <begin position="408"/>
        <end position="430"/>
    </location>
</feature>